<evidence type="ECO:0000256" key="2">
    <source>
        <dbReference type="ARBA" id="ARBA00008861"/>
    </source>
</evidence>
<keyword evidence="4" id="KW-0012">Acyltransferase</keyword>
<proteinExistence type="inferred from homology"/>
<dbReference type="InterPro" id="IPR009288">
    <property type="entry name" value="AIG2-like_dom"/>
</dbReference>
<dbReference type="InterPro" id="IPR036568">
    <property type="entry name" value="GGCT-like_sf"/>
</dbReference>
<dbReference type="PANTHER" id="PTHR31544">
    <property type="entry name" value="AIG2-LIKE PROTEIN D"/>
    <property type="match status" value="1"/>
</dbReference>
<name>A0AAD3SIS2_NEPGR</name>
<evidence type="ECO:0000256" key="4">
    <source>
        <dbReference type="ARBA" id="ARBA00023315"/>
    </source>
</evidence>
<comment type="function">
    <text evidence="1">Putative gamma-glutamylcyclotransferase.</text>
</comment>
<accession>A0AAD3SIS2</accession>
<evidence type="ECO:0000256" key="5">
    <source>
        <dbReference type="ARBA" id="ARBA00030602"/>
    </source>
</evidence>
<dbReference type="Pfam" id="PF06094">
    <property type="entry name" value="GGACT"/>
    <property type="match status" value="1"/>
</dbReference>
<dbReference type="CDD" id="cd06661">
    <property type="entry name" value="GGCT_like"/>
    <property type="match status" value="1"/>
</dbReference>
<dbReference type="InterPro" id="IPR013024">
    <property type="entry name" value="GGCT-like"/>
</dbReference>
<evidence type="ECO:0000313" key="8">
    <source>
        <dbReference type="Proteomes" id="UP001279734"/>
    </source>
</evidence>
<dbReference type="SUPFAM" id="SSF110857">
    <property type="entry name" value="Gamma-glutamyl cyclotransferase-like"/>
    <property type="match status" value="1"/>
</dbReference>
<dbReference type="AlphaFoldDB" id="A0AAD3SIS2"/>
<keyword evidence="3" id="KW-0808">Transferase</keyword>
<sequence>MNGNTQILHNVFVYGSLLADEVARVLLKRDPDSYPAILDGYHRFSIKGRVYPAILPVENKKVVGRVLVGVTDPELHTLDVFEDVEYVRNSVEVQREGNLEKLQAYTYLWADKNDPNLYGDWDFEEWKRVDMEDFIKMTNEFMEERAQLESKTRVETYQSYYRQEEAI</sequence>
<protein>
    <recommendedName>
        <fullName evidence="5">Putative gamma-glutamylcyclotransferase</fullName>
    </recommendedName>
</protein>
<organism evidence="7 8">
    <name type="scientific">Nepenthes gracilis</name>
    <name type="common">Slender pitcher plant</name>
    <dbReference type="NCBI Taxonomy" id="150966"/>
    <lineage>
        <taxon>Eukaryota</taxon>
        <taxon>Viridiplantae</taxon>
        <taxon>Streptophyta</taxon>
        <taxon>Embryophyta</taxon>
        <taxon>Tracheophyta</taxon>
        <taxon>Spermatophyta</taxon>
        <taxon>Magnoliopsida</taxon>
        <taxon>eudicotyledons</taxon>
        <taxon>Gunneridae</taxon>
        <taxon>Pentapetalae</taxon>
        <taxon>Caryophyllales</taxon>
        <taxon>Nepenthaceae</taxon>
        <taxon>Nepenthes</taxon>
    </lineage>
</organism>
<dbReference type="Gene3D" id="3.10.490.10">
    <property type="entry name" value="Gamma-glutamyl cyclotransferase-like"/>
    <property type="match status" value="1"/>
</dbReference>
<dbReference type="PANTHER" id="PTHR31544:SF2">
    <property type="entry name" value="AIG2-LIKE PROTEIN D"/>
    <property type="match status" value="1"/>
</dbReference>
<comment type="similarity">
    <text evidence="2">Belongs to the gamma-glutamylcyclotransferase family.</text>
</comment>
<dbReference type="Proteomes" id="UP001279734">
    <property type="component" value="Unassembled WGS sequence"/>
</dbReference>
<evidence type="ECO:0000256" key="3">
    <source>
        <dbReference type="ARBA" id="ARBA00022679"/>
    </source>
</evidence>
<dbReference type="GO" id="GO:0016746">
    <property type="term" value="F:acyltransferase activity"/>
    <property type="evidence" value="ECO:0007669"/>
    <property type="project" value="UniProtKB-KW"/>
</dbReference>
<keyword evidence="8" id="KW-1185">Reference proteome</keyword>
<evidence type="ECO:0000313" key="7">
    <source>
        <dbReference type="EMBL" id="GMH11812.1"/>
    </source>
</evidence>
<gene>
    <name evidence="7" type="ORF">Nepgr_013653</name>
</gene>
<reference evidence="7" key="1">
    <citation type="submission" date="2023-05" db="EMBL/GenBank/DDBJ databases">
        <title>Nepenthes gracilis genome sequencing.</title>
        <authorList>
            <person name="Fukushima K."/>
        </authorList>
    </citation>
    <scope>NUCLEOTIDE SEQUENCE</scope>
    <source>
        <strain evidence="7">SING2019-196</strain>
    </source>
</reference>
<dbReference type="InterPro" id="IPR045038">
    <property type="entry name" value="AIG2-like"/>
</dbReference>
<dbReference type="Gene3D" id="6.10.250.210">
    <property type="match status" value="1"/>
</dbReference>
<dbReference type="EMBL" id="BSYO01000011">
    <property type="protein sequence ID" value="GMH11812.1"/>
    <property type="molecule type" value="Genomic_DNA"/>
</dbReference>
<feature type="domain" description="Gamma-glutamylcyclotransferase AIG2-like" evidence="6">
    <location>
        <begin position="11"/>
        <end position="122"/>
    </location>
</feature>
<evidence type="ECO:0000259" key="6">
    <source>
        <dbReference type="Pfam" id="PF06094"/>
    </source>
</evidence>
<evidence type="ECO:0000256" key="1">
    <source>
        <dbReference type="ARBA" id="ARBA00002782"/>
    </source>
</evidence>
<comment type="caution">
    <text evidence="7">The sequence shown here is derived from an EMBL/GenBank/DDBJ whole genome shotgun (WGS) entry which is preliminary data.</text>
</comment>